<keyword evidence="2" id="KW-1185">Reference proteome</keyword>
<evidence type="ECO:0000313" key="1">
    <source>
        <dbReference type="EMBL" id="KAF9503199.1"/>
    </source>
</evidence>
<proteinExistence type="predicted"/>
<sequence length="86" mass="9879">MQGIKACVPFLKLSHHQSIPSKPDVHYLVFVCLVILWIREGRHAHETEHTASSIQAQIKDDGDFPEHDSYNIAWKLARIIDQYTAL</sequence>
<organism evidence="1 2">
    <name type="scientific">Hydnum rufescens UP504</name>
    <dbReference type="NCBI Taxonomy" id="1448309"/>
    <lineage>
        <taxon>Eukaryota</taxon>
        <taxon>Fungi</taxon>
        <taxon>Dikarya</taxon>
        <taxon>Basidiomycota</taxon>
        <taxon>Agaricomycotina</taxon>
        <taxon>Agaricomycetes</taxon>
        <taxon>Cantharellales</taxon>
        <taxon>Hydnaceae</taxon>
        <taxon>Hydnum</taxon>
    </lineage>
</organism>
<evidence type="ECO:0000313" key="2">
    <source>
        <dbReference type="Proteomes" id="UP000886523"/>
    </source>
</evidence>
<dbReference type="EMBL" id="MU129415">
    <property type="protein sequence ID" value="KAF9503199.1"/>
    <property type="molecule type" value="Genomic_DNA"/>
</dbReference>
<reference evidence="1" key="1">
    <citation type="journal article" date="2020" name="Nat. Commun.">
        <title>Large-scale genome sequencing of mycorrhizal fungi provides insights into the early evolution of symbiotic traits.</title>
        <authorList>
            <person name="Miyauchi S."/>
            <person name="Kiss E."/>
            <person name="Kuo A."/>
            <person name="Drula E."/>
            <person name="Kohler A."/>
            <person name="Sanchez-Garcia M."/>
            <person name="Morin E."/>
            <person name="Andreopoulos B."/>
            <person name="Barry K.W."/>
            <person name="Bonito G."/>
            <person name="Buee M."/>
            <person name="Carver A."/>
            <person name="Chen C."/>
            <person name="Cichocki N."/>
            <person name="Clum A."/>
            <person name="Culley D."/>
            <person name="Crous P.W."/>
            <person name="Fauchery L."/>
            <person name="Girlanda M."/>
            <person name="Hayes R.D."/>
            <person name="Keri Z."/>
            <person name="LaButti K."/>
            <person name="Lipzen A."/>
            <person name="Lombard V."/>
            <person name="Magnuson J."/>
            <person name="Maillard F."/>
            <person name="Murat C."/>
            <person name="Nolan M."/>
            <person name="Ohm R.A."/>
            <person name="Pangilinan J."/>
            <person name="Pereira M.F."/>
            <person name="Perotto S."/>
            <person name="Peter M."/>
            <person name="Pfister S."/>
            <person name="Riley R."/>
            <person name="Sitrit Y."/>
            <person name="Stielow J.B."/>
            <person name="Szollosi G."/>
            <person name="Zifcakova L."/>
            <person name="Stursova M."/>
            <person name="Spatafora J.W."/>
            <person name="Tedersoo L."/>
            <person name="Vaario L.M."/>
            <person name="Yamada A."/>
            <person name="Yan M."/>
            <person name="Wang P."/>
            <person name="Xu J."/>
            <person name="Bruns T."/>
            <person name="Baldrian P."/>
            <person name="Vilgalys R."/>
            <person name="Dunand C."/>
            <person name="Henrissat B."/>
            <person name="Grigoriev I.V."/>
            <person name="Hibbett D."/>
            <person name="Nagy L.G."/>
            <person name="Martin F.M."/>
        </authorList>
    </citation>
    <scope>NUCLEOTIDE SEQUENCE</scope>
    <source>
        <strain evidence="1">UP504</strain>
    </source>
</reference>
<name>A0A9P6DLG4_9AGAM</name>
<dbReference type="Proteomes" id="UP000886523">
    <property type="component" value="Unassembled WGS sequence"/>
</dbReference>
<gene>
    <name evidence="1" type="ORF">BS47DRAFT_857482</name>
</gene>
<dbReference type="AlphaFoldDB" id="A0A9P6DLG4"/>
<accession>A0A9P6DLG4</accession>
<protein>
    <submittedName>
        <fullName evidence="1">Uncharacterized protein</fullName>
    </submittedName>
</protein>
<comment type="caution">
    <text evidence="1">The sequence shown here is derived from an EMBL/GenBank/DDBJ whole genome shotgun (WGS) entry which is preliminary data.</text>
</comment>